<dbReference type="InterPro" id="IPR021133">
    <property type="entry name" value="HEAT_type_2"/>
</dbReference>
<dbReference type="Proteomes" id="UP001357485">
    <property type="component" value="Unassembled WGS sequence"/>
</dbReference>
<feature type="repeat" description="HEAT" evidence="2">
    <location>
        <begin position="548"/>
        <end position="576"/>
    </location>
</feature>
<name>A0ABR0M680_9PEZI</name>
<dbReference type="InterPro" id="IPR016024">
    <property type="entry name" value="ARM-type_fold"/>
</dbReference>
<dbReference type="Pfam" id="PF24984">
    <property type="entry name" value="HEAT_EF3_GNC1"/>
    <property type="match status" value="1"/>
</dbReference>
<dbReference type="PANTHER" id="PTHR23346:SF7">
    <property type="entry name" value="STALLED RIBOSOME SENSOR GCN1"/>
    <property type="match status" value="1"/>
</dbReference>
<accession>A0ABR0M680</accession>
<dbReference type="Gene3D" id="1.25.10.10">
    <property type="entry name" value="Leucine-rich Repeat Variant"/>
    <property type="match status" value="3"/>
</dbReference>
<protein>
    <submittedName>
        <fullName evidence="3">Translational activator of GCN4</fullName>
    </submittedName>
</protein>
<organism evidence="3 4">
    <name type="scientific">Cryomyces antarcticus</name>
    <dbReference type="NCBI Taxonomy" id="329879"/>
    <lineage>
        <taxon>Eukaryota</taxon>
        <taxon>Fungi</taxon>
        <taxon>Dikarya</taxon>
        <taxon>Ascomycota</taxon>
        <taxon>Pezizomycotina</taxon>
        <taxon>Dothideomycetes</taxon>
        <taxon>Dothideomycetes incertae sedis</taxon>
        <taxon>Cryomyces</taxon>
    </lineage>
</organism>
<dbReference type="Pfam" id="PF24987">
    <property type="entry name" value="HEAT_EF3_N"/>
    <property type="match status" value="1"/>
</dbReference>
<dbReference type="PANTHER" id="PTHR23346">
    <property type="entry name" value="TRANSLATIONAL ACTIVATOR GCN1-RELATED"/>
    <property type="match status" value="1"/>
</dbReference>
<dbReference type="SUPFAM" id="SSF48371">
    <property type="entry name" value="ARM repeat"/>
    <property type="match status" value="1"/>
</dbReference>
<gene>
    <name evidence="3" type="primary">GCN1_1</name>
    <name evidence="3" type="ORF">LTR16_004754</name>
</gene>
<sequence length="576" mass="62027">MFEPYVIQIVPQLLAGFGDTSADVREACLDAAKTCFASLSSFGVKQVLPTLLEGLDEQQWRSKKGACDSLGAMAYLDPQQLALSLPEIIPPLTEVLNDSHKEVRASANRSLQRFGEVISNPEIKGQVNVLLKALSDPTRYTDDALDALIKVSFVHYLDAPSLALVVRILERGLGDRSATKRKASQIIGSLAHLTERKDLIVHLPVLVAGLRVAIVDPVPTTRATASKALGSTIEKLGEDALPDLIPSLMSTLKSDTGAGDRLGSAQALSEVLAGLGTGRLEETLPTILQNVSSSKSSVREGFMSLFIFLPACFGNSFANYLSRIIPAILAGLADDVESIRETALRAGRLLVKNFATRAIDLLLPELERGLADDNHRIRLSSVELVGDLLFNLTGISGKTEQDEVEEGANEAGQSLLEVLGEERRNKVLSALYICRCDTSGLVRTAAINVWKALVATPRTLRELVPTLTQLLIRRLASSNMEQKVIAGNALGELIRKAGEGVLATLLPTLEEGLQTSTDTDARQGICIALRELIASASPEALEDYEKTLISVVRTALVDPDRNVREAAAEAFDSLQK</sequence>
<keyword evidence="4" id="KW-1185">Reference proteome</keyword>
<dbReference type="PROSITE" id="PS50077">
    <property type="entry name" value="HEAT_REPEAT"/>
    <property type="match status" value="2"/>
</dbReference>
<proteinExistence type="predicted"/>
<evidence type="ECO:0000313" key="4">
    <source>
        <dbReference type="Proteomes" id="UP001357485"/>
    </source>
</evidence>
<feature type="repeat" description="HEAT" evidence="2">
    <location>
        <begin position="88"/>
        <end position="126"/>
    </location>
</feature>
<evidence type="ECO:0000256" key="2">
    <source>
        <dbReference type="PROSITE-ProRule" id="PRU00103"/>
    </source>
</evidence>
<evidence type="ECO:0000313" key="3">
    <source>
        <dbReference type="EMBL" id="KAK5285123.1"/>
    </source>
</evidence>
<comment type="caution">
    <text evidence="3">The sequence shown here is derived from an EMBL/GenBank/DDBJ whole genome shotgun (WGS) entry which is preliminary data.</text>
</comment>
<dbReference type="InterPro" id="IPR011989">
    <property type="entry name" value="ARM-like"/>
</dbReference>
<feature type="non-terminal residue" evidence="3">
    <location>
        <position position="576"/>
    </location>
</feature>
<reference evidence="3 4" key="1">
    <citation type="submission" date="2023-08" db="EMBL/GenBank/DDBJ databases">
        <title>Black Yeasts Isolated from many extreme environments.</title>
        <authorList>
            <person name="Coleine C."/>
            <person name="Stajich J.E."/>
            <person name="Selbmann L."/>
        </authorList>
    </citation>
    <scope>NUCLEOTIDE SEQUENCE [LARGE SCALE GENOMIC DNA]</scope>
    <source>
        <strain evidence="3 4">CCFEE 536</strain>
    </source>
</reference>
<dbReference type="EMBL" id="JAVRRA010000675">
    <property type="protein sequence ID" value="KAK5285123.1"/>
    <property type="molecule type" value="Genomic_DNA"/>
</dbReference>
<keyword evidence="1" id="KW-0677">Repeat</keyword>
<evidence type="ECO:0000256" key="1">
    <source>
        <dbReference type="ARBA" id="ARBA00022737"/>
    </source>
</evidence>